<dbReference type="Proteomes" id="UP000703269">
    <property type="component" value="Unassembled WGS sequence"/>
</dbReference>
<dbReference type="PROSITE" id="PS51891">
    <property type="entry name" value="CENP_V_GFA"/>
    <property type="match status" value="1"/>
</dbReference>
<dbReference type="AlphaFoldDB" id="A0A9P3GHL9"/>
<comment type="similarity">
    <text evidence="1">Belongs to the Gfa family.</text>
</comment>
<organism evidence="6 7">
    <name type="scientific">Phanerochaete sordida</name>
    <dbReference type="NCBI Taxonomy" id="48140"/>
    <lineage>
        <taxon>Eukaryota</taxon>
        <taxon>Fungi</taxon>
        <taxon>Dikarya</taxon>
        <taxon>Basidiomycota</taxon>
        <taxon>Agaricomycotina</taxon>
        <taxon>Agaricomycetes</taxon>
        <taxon>Polyporales</taxon>
        <taxon>Phanerochaetaceae</taxon>
        <taxon>Phanerochaete</taxon>
    </lineage>
</organism>
<evidence type="ECO:0000313" key="7">
    <source>
        <dbReference type="Proteomes" id="UP000703269"/>
    </source>
</evidence>
<name>A0A9P3GHL9_9APHY</name>
<dbReference type="GO" id="GO:0046872">
    <property type="term" value="F:metal ion binding"/>
    <property type="evidence" value="ECO:0007669"/>
    <property type="project" value="UniProtKB-KW"/>
</dbReference>
<evidence type="ECO:0000256" key="2">
    <source>
        <dbReference type="ARBA" id="ARBA00022723"/>
    </source>
</evidence>
<dbReference type="OrthoDB" id="9985472at2759"/>
<sequence>MKYPGGCYCGQVRYEVDLQSPDEARTSICHCTSCKRFFGTGFGLTTKVPKDAFRVAKGTPKEHVSDNGSTSLHREFCGVCGTGILEYGEEAAQKSRYIMTGTFDQPGTFPPKGEFFCKDRERWMPEIPNVFHKQEIQE</sequence>
<proteinExistence type="inferred from homology"/>
<reference evidence="6 7" key="1">
    <citation type="submission" date="2021-08" db="EMBL/GenBank/DDBJ databases">
        <title>Draft Genome Sequence of Phanerochaete sordida strain YK-624.</title>
        <authorList>
            <person name="Mori T."/>
            <person name="Dohra H."/>
            <person name="Suzuki T."/>
            <person name="Kawagishi H."/>
            <person name="Hirai H."/>
        </authorList>
    </citation>
    <scope>NUCLEOTIDE SEQUENCE [LARGE SCALE GENOMIC DNA]</scope>
    <source>
        <strain evidence="6 7">YK-624</strain>
    </source>
</reference>
<dbReference type="SUPFAM" id="SSF51316">
    <property type="entry name" value="Mss4-like"/>
    <property type="match status" value="1"/>
</dbReference>
<dbReference type="Pfam" id="PF04828">
    <property type="entry name" value="GFA"/>
    <property type="match status" value="1"/>
</dbReference>
<evidence type="ECO:0000259" key="5">
    <source>
        <dbReference type="PROSITE" id="PS51891"/>
    </source>
</evidence>
<dbReference type="GO" id="GO:0016846">
    <property type="term" value="F:carbon-sulfur lyase activity"/>
    <property type="evidence" value="ECO:0007669"/>
    <property type="project" value="InterPro"/>
</dbReference>
<protein>
    <submittedName>
        <fullName evidence="6">GFA family protein</fullName>
    </submittedName>
</protein>
<comment type="caution">
    <text evidence="6">The sequence shown here is derived from an EMBL/GenBank/DDBJ whole genome shotgun (WGS) entry which is preliminary data.</text>
</comment>
<keyword evidence="4" id="KW-0456">Lyase</keyword>
<dbReference type="PANTHER" id="PTHR33337:SF40">
    <property type="entry name" value="CENP-V_GFA DOMAIN-CONTAINING PROTEIN-RELATED"/>
    <property type="match status" value="1"/>
</dbReference>
<evidence type="ECO:0000313" key="6">
    <source>
        <dbReference type="EMBL" id="GJE93840.1"/>
    </source>
</evidence>
<dbReference type="EMBL" id="BPQB01000035">
    <property type="protein sequence ID" value="GJE93840.1"/>
    <property type="molecule type" value="Genomic_DNA"/>
</dbReference>
<evidence type="ECO:0000256" key="1">
    <source>
        <dbReference type="ARBA" id="ARBA00005495"/>
    </source>
</evidence>
<dbReference type="PANTHER" id="PTHR33337">
    <property type="entry name" value="GFA DOMAIN-CONTAINING PROTEIN"/>
    <property type="match status" value="1"/>
</dbReference>
<dbReference type="InterPro" id="IPR011057">
    <property type="entry name" value="Mss4-like_sf"/>
</dbReference>
<accession>A0A9P3GHL9</accession>
<evidence type="ECO:0000256" key="3">
    <source>
        <dbReference type="ARBA" id="ARBA00022833"/>
    </source>
</evidence>
<keyword evidence="2" id="KW-0479">Metal-binding</keyword>
<evidence type="ECO:0000256" key="4">
    <source>
        <dbReference type="ARBA" id="ARBA00023239"/>
    </source>
</evidence>
<gene>
    <name evidence="6" type="ORF">PsYK624_100040</name>
</gene>
<feature type="domain" description="CENP-V/GFA" evidence="5">
    <location>
        <begin position="3"/>
        <end position="110"/>
    </location>
</feature>
<dbReference type="Gene3D" id="3.90.1590.10">
    <property type="entry name" value="glutathione-dependent formaldehyde- activating enzyme (gfa)"/>
    <property type="match status" value="1"/>
</dbReference>
<keyword evidence="7" id="KW-1185">Reference proteome</keyword>
<dbReference type="InterPro" id="IPR006913">
    <property type="entry name" value="CENP-V/GFA"/>
</dbReference>
<keyword evidence="3" id="KW-0862">Zinc</keyword>